<dbReference type="EMBL" id="CM004404">
    <property type="protein sequence ID" value="KAG8632314.1"/>
    <property type="molecule type" value="Genomic_DNA"/>
</dbReference>
<sequence length="1001" mass="111557">MEMKSPPPCPNTVTVRRNPHRRARPTPSTNPPQNIIPSSTTNKPDILPFPIEDIMSMEIPQNPQPDPPLSSPTPASVSENLRVYLRIRPLVSPKTSKDVIGQERNKNAWPQNPVAKKNSLKAKNTKKRSSNICISVNDPQSVTLSPPPALQESKRIKSVVYEGFSRVFAVDSSQNEVYENMVKPLVEDFINGKNGMLAALGPSGSGKTHTVFGTAKEPGMVPLALQHIFKQTKESDSKLSRSFYVSIFEIYSEGGKAERIFDLSPGGAMPQSTVKGLQQVAINDPAHAESLIASAMLKRSTATTNANSQSSRSQCIINIHGLLNEYDKELDVQSNNCMLTIVDLAGAERERRTRNQGSRLLESNFINNTSMVFGLCLRSLLEHQKNPKKPLQKHFQNSLLTRYLRDYLEGKKRMALVLTVKPGEEDYLDTVYLLRQASPYMKIKFNNVDEQLNSVHQKRHIQSLCRVEAPKRKKYCALDSNETEGKSTGDKHQLLEEVTDGPQKSKFDSTNIALVKDDCVDLTIRDRNHQIMQNFAKALWNILKEYKEKLMVADKEIESLNENLGSEKSRYIKLEKEFEDFKSCCTCSKENSMEALKVDTDFHAKVYIAGNECSNFDEAKVKLHSPNLKVSECAGATHDQDVTSRMDESVHPPNLKEPKCSSTPTWDLVFSTQAGVELHSPNLEATECTSTPTHDQDVISLVCESVHSPNLTEYKCSSTPTMDSDISTQVEVRSHSPNLKASVCISTPEHDQCVTTQVDEGVHSPNVKESKCRSTPTWDQDIPSQTEVKSHSPSLKASECTITATHDQDVTSQMGESVHSPSLRESKYTKSPTWDQDISVQVDVNVHSPHSEASKYSSTQDQAQDFLTKKQLDLPPSEEDVASSKQCNLDLPDCEIRSDTVRKQLDLPPSEEDVVSSKQCNLDVPDCGIRSDNSCKSLNLKKPKRRLLPASSILLRDITAFGIEDEPQKPKGNRGGKILPANEKTQGSISLRRLLQSNLRL</sequence>
<comment type="caution">
    <text evidence="1">The sequence shown here is derived from an EMBL/GenBank/DDBJ whole genome shotgun (WGS) entry which is preliminary data.</text>
</comment>
<protein>
    <submittedName>
        <fullName evidence="1">Uncharacterized protein</fullName>
    </submittedName>
</protein>
<evidence type="ECO:0000313" key="2">
    <source>
        <dbReference type="Proteomes" id="UP000091857"/>
    </source>
</evidence>
<keyword evidence="2" id="KW-1185">Reference proteome</keyword>
<reference evidence="2" key="1">
    <citation type="journal article" date="2016" name="Nat. Biotechnol.">
        <title>Sequencing wild and cultivated cassava and related species reveals extensive interspecific hybridization and genetic diversity.</title>
        <authorList>
            <person name="Bredeson J.V."/>
            <person name="Lyons J.B."/>
            <person name="Prochnik S.E."/>
            <person name="Wu G.A."/>
            <person name="Ha C.M."/>
            <person name="Edsinger-Gonzales E."/>
            <person name="Grimwood J."/>
            <person name="Schmutz J."/>
            <person name="Rabbi I.Y."/>
            <person name="Egesi C."/>
            <person name="Nauluvula P."/>
            <person name="Lebot V."/>
            <person name="Ndunguru J."/>
            <person name="Mkamilo G."/>
            <person name="Bart R.S."/>
            <person name="Setter T.L."/>
            <person name="Gleadow R.M."/>
            <person name="Kulakow P."/>
            <person name="Ferguson M.E."/>
            <person name="Rounsley S."/>
            <person name="Rokhsar D.S."/>
        </authorList>
    </citation>
    <scope>NUCLEOTIDE SEQUENCE [LARGE SCALE GENOMIC DNA]</scope>
    <source>
        <strain evidence="2">cv. AM560-2</strain>
    </source>
</reference>
<evidence type="ECO:0000313" key="1">
    <source>
        <dbReference type="EMBL" id="KAG8632314.1"/>
    </source>
</evidence>
<dbReference type="Proteomes" id="UP000091857">
    <property type="component" value="Chromosome 18"/>
</dbReference>
<accession>A0ACB7FWD1</accession>
<proteinExistence type="predicted"/>
<gene>
    <name evidence="1" type="ORF">MANES_18G012000v8</name>
</gene>
<organism evidence="1 2">
    <name type="scientific">Manihot esculenta</name>
    <name type="common">Cassava</name>
    <name type="synonym">Jatropha manihot</name>
    <dbReference type="NCBI Taxonomy" id="3983"/>
    <lineage>
        <taxon>Eukaryota</taxon>
        <taxon>Viridiplantae</taxon>
        <taxon>Streptophyta</taxon>
        <taxon>Embryophyta</taxon>
        <taxon>Tracheophyta</taxon>
        <taxon>Spermatophyta</taxon>
        <taxon>Magnoliopsida</taxon>
        <taxon>eudicotyledons</taxon>
        <taxon>Gunneridae</taxon>
        <taxon>Pentapetalae</taxon>
        <taxon>rosids</taxon>
        <taxon>fabids</taxon>
        <taxon>Malpighiales</taxon>
        <taxon>Euphorbiaceae</taxon>
        <taxon>Crotonoideae</taxon>
        <taxon>Manihoteae</taxon>
        <taxon>Manihot</taxon>
    </lineage>
</organism>
<name>A0ACB7FWD1_MANES</name>